<keyword evidence="2" id="KW-1185">Reference proteome</keyword>
<gene>
    <name evidence="1" type="ORF">DMAD_05666</name>
</gene>
<sequence>MVQRSYSHSCGLCNRISEDPLRKVQIPSALRLPQRQQQCQCQYQSYLYAQPSLYPQLPLPPTLPLPLTEDPLFMVCALRLRV</sequence>
<evidence type="ECO:0000313" key="1">
    <source>
        <dbReference type="EMBL" id="BFF97200.1"/>
    </source>
</evidence>
<dbReference type="Proteomes" id="UP001500889">
    <property type="component" value="Chromosome J"/>
</dbReference>
<name>A0AAU9FNJ4_DROMD</name>
<reference evidence="1 2" key="1">
    <citation type="submission" date="2024-02" db="EMBL/GenBank/DDBJ databases">
        <title>A chromosome-level genome assembly of Drosophila madeirensis, a fruit fly species endemic to Madeira island.</title>
        <authorList>
            <person name="Tomihara K."/>
            <person name="Llopart A."/>
            <person name="Yamamoto D."/>
        </authorList>
    </citation>
    <scope>NUCLEOTIDE SEQUENCE [LARGE SCALE GENOMIC DNA]</scope>
    <source>
        <strain evidence="1 2">RF1</strain>
    </source>
</reference>
<protein>
    <submittedName>
        <fullName evidence="1">Uncharacterized protein</fullName>
    </submittedName>
</protein>
<proteinExistence type="predicted"/>
<dbReference type="AlphaFoldDB" id="A0AAU9FNJ4"/>
<organism evidence="1 2">
    <name type="scientific">Drosophila madeirensis</name>
    <name type="common">Fruit fly</name>
    <dbReference type="NCBI Taxonomy" id="30013"/>
    <lineage>
        <taxon>Eukaryota</taxon>
        <taxon>Metazoa</taxon>
        <taxon>Ecdysozoa</taxon>
        <taxon>Arthropoda</taxon>
        <taxon>Hexapoda</taxon>
        <taxon>Insecta</taxon>
        <taxon>Pterygota</taxon>
        <taxon>Neoptera</taxon>
        <taxon>Endopterygota</taxon>
        <taxon>Diptera</taxon>
        <taxon>Brachycera</taxon>
        <taxon>Muscomorpha</taxon>
        <taxon>Ephydroidea</taxon>
        <taxon>Drosophilidae</taxon>
        <taxon>Drosophila</taxon>
        <taxon>Sophophora</taxon>
    </lineage>
</organism>
<dbReference type="EMBL" id="AP029265">
    <property type="protein sequence ID" value="BFF97200.1"/>
    <property type="molecule type" value="Genomic_DNA"/>
</dbReference>
<accession>A0AAU9FNJ4</accession>
<evidence type="ECO:0000313" key="2">
    <source>
        <dbReference type="Proteomes" id="UP001500889"/>
    </source>
</evidence>